<feature type="region of interest" description="Disordered" evidence="1">
    <location>
        <begin position="35"/>
        <end position="70"/>
    </location>
</feature>
<evidence type="ECO:0000256" key="1">
    <source>
        <dbReference type="SAM" id="MobiDB-lite"/>
    </source>
</evidence>
<accession>A0A0F8YJP5</accession>
<protein>
    <submittedName>
        <fullName evidence="2">Uncharacterized protein</fullName>
    </submittedName>
</protein>
<evidence type="ECO:0000313" key="2">
    <source>
        <dbReference type="EMBL" id="KKK54359.1"/>
    </source>
</evidence>
<organism evidence="2">
    <name type="scientific">marine sediment metagenome</name>
    <dbReference type="NCBI Taxonomy" id="412755"/>
    <lineage>
        <taxon>unclassified sequences</taxon>
        <taxon>metagenomes</taxon>
        <taxon>ecological metagenomes</taxon>
    </lineage>
</organism>
<dbReference type="EMBL" id="LAZR01066035">
    <property type="protein sequence ID" value="KKK54359.1"/>
    <property type="molecule type" value="Genomic_DNA"/>
</dbReference>
<feature type="non-terminal residue" evidence="2">
    <location>
        <position position="70"/>
    </location>
</feature>
<reference evidence="2" key="1">
    <citation type="journal article" date="2015" name="Nature">
        <title>Complex archaea that bridge the gap between prokaryotes and eukaryotes.</title>
        <authorList>
            <person name="Spang A."/>
            <person name="Saw J.H."/>
            <person name="Jorgensen S.L."/>
            <person name="Zaremba-Niedzwiedzka K."/>
            <person name="Martijn J."/>
            <person name="Lind A.E."/>
            <person name="van Eijk R."/>
            <person name="Schleper C."/>
            <person name="Guy L."/>
            <person name="Ettema T.J."/>
        </authorList>
    </citation>
    <scope>NUCLEOTIDE SEQUENCE</scope>
</reference>
<comment type="caution">
    <text evidence="2">The sequence shown here is derived from an EMBL/GenBank/DDBJ whole genome shotgun (WGS) entry which is preliminary data.</text>
</comment>
<gene>
    <name evidence="2" type="ORF">LCGC14_3085520</name>
</gene>
<name>A0A0F8YJP5_9ZZZZ</name>
<sequence length="70" mass="7617">MNKQTLDFAAYSVGLVCASICTSLPISEATQRLNLAHPTGVGPWTKADEPFRTGQSNPCPCNENPYTHKH</sequence>
<dbReference type="AlphaFoldDB" id="A0A0F8YJP5"/>
<proteinExistence type="predicted"/>